<evidence type="ECO:0000313" key="2">
    <source>
        <dbReference type="EMBL" id="TNN71768.1"/>
    </source>
</evidence>
<reference evidence="2 3" key="1">
    <citation type="submission" date="2019-03" db="EMBL/GenBank/DDBJ databases">
        <title>First draft genome of Liparis tanakae, snailfish: a comprehensive survey of snailfish specific genes.</title>
        <authorList>
            <person name="Kim W."/>
            <person name="Song I."/>
            <person name="Jeong J.-H."/>
            <person name="Kim D."/>
            <person name="Kim S."/>
            <person name="Ryu S."/>
            <person name="Song J.Y."/>
            <person name="Lee S.K."/>
        </authorList>
    </citation>
    <scope>NUCLEOTIDE SEQUENCE [LARGE SCALE GENOMIC DNA]</scope>
    <source>
        <tissue evidence="2">Muscle</tissue>
    </source>
</reference>
<feature type="compositionally biased region" description="Basic and acidic residues" evidence="1">
    <location>
        <begin position="1"/>
        <end position="21"/>
    </location>
</feature>
<name>A0A4Z2I1G8_9TELE</name>
<accession>A0A4Z2I1G8</accession>
<sequence>MNPDSHHDVITGNDKQEEKQTSTETTGTASWLNTATKPHAKLKESEEVEARKRRRKTCCGHPVRPFTFFSTPGASCGPSACDTEKHDVISGPSVSPVSLARTSISLVSAGTLGMHSRSSAKAVLMLSVRRRSFFGPDVRLLPIPAWSPSSRASCVAPGAPCSAAGYGAWIWKSGGTSPWFTTQLWKYGASWWQRCTNGKGSCIRWW</sequence>
<dbReference type="EMBL" id="SRLO01000145">
    <property type="protein sequence ID" value="TNN71768.1"/>
    <property type="molecule type" value="Genomic_DNA"/>
</dbReference>
<protein>
    <submittedName>
        <fullName evidence="2">Uncharacterized protein</fullName>
    </submittedName>
</protein>
<feature type="compositionally biased region" description="Basic and acidic residues" evidence="1">
    <location>
        <begin position="41"/>
        <end position="50"/>
    </location>
</feature>
<feature type="region of interest" description="Disordered" evidence="1">
    <location>
        <begin position="1"/>
        <end position="53"/>
    </location>
</feature>
<dbReference type="AlphaFoldDB" id="A0A4Z2I1G8"/>
<proteinExistence type="predicted"/>
<organism evidence="2 3">
    <name type="scientific">Liparis tanakae</name>
    <name type="common">Tanaka's snailfish</name>
    <dbReference type="NCBI Taxonomy" id="230148"/>
    <lineage>
        <taxon>Eukaryota</taxon>
        <taxon>Metazoa</taxon>
        <taxon>Chordata</taxon>
        <taxon>Craniata</taxon>
        <taxon>Vertebrata</taxon>
        <taxon>Euteleostomi</taxon>
        <taxon>Actinopterygii</taxon>
        <taxon>Neopterygii</taxon>
        <taxon>Teleostei</taxon>
        <taxon>Neoteleostei</taxon>
        <taxon>Acanthomorphata</taxon>
        <taxon>Eupercaria</taxon>
        <taxon>Perciformes</taxon>
        <taxon>Cottioidei</taxon>
        <taxon>Cottales</taxon>
        <taxon>Liparidae</taxon>
        <taxon>Liparis</taxon>
    </lineage>
</organism>
<keyword evidence="3" id="KW-1185">Reference proteome</keyword>
<evidence type="ECO:0000256" key="1">
    <source>
        <dbReference type="SAM" id="MobiDB-lite"/>
    </source>
</evidence>
<evidence type="ECO:0000313" key="3">
    <source>
        <dbReference type="Proteomes" id="UP000314294"/>
    </source>
</evidence>
<gene>
    <name evidence="2" type="ORF">EYF80_017939</name>
</gene>
<comment type="caution">
    <text evidence="2">The sequence shown here is derived from an EMBL/GenBank/DDBJ whole genome shotgun (WGS) entry which is preliminary data.</text>
</comment>
<dbReference type="Proteomes" id="UP000314294">
    <property type="component" value="Unassembled WGS sequence"/>
</dbReference>